<evidence type="ECO:0000256" key="7">
    <source>
        <dbReference type="SAM" id="MobiDB-lite"/>
    </source>
</evidence>
<dbReference type="SUPFAM" id="SSF56601">
    <property type="entry name" value="beta-lactamase/transpeptidase-like"/>
    <property type="match status" value="1"/>
</dbReference>
<dbReference type="Gene3D" id="3.40.710.10">
    <property type="entry name" value="DD-peptidase/beta-lactamase superfamily"/>
    <property type="match status" value="1"/>
</dbReference>
<dbReference type="GO" id="GO:0030655">
    <property type="term" value="P:beta-lactam antibiotic catabolic process"/>
    <property type="evidence" value="ECO:0007669"/>
    <property type="project" value="InterPro"/>
</dbReference>
<dbReference type="InterPro" id="IPR045155">
    <property type="entry name" value="Beta-lactam_cat"/>
</dbReference>
<dbReference type="STRING" id="286727.SAMN02982917_1648"/>
<protein>
    <recommendedName>
        <fullName evidence="3 6">Beta-lactamase</fullName>
        <ecNumber evidence="3 6">3.5.2.6</ecNumber>
    </recommendedName>
</protein>
<evidence type="ECO:0000256" key="3">
    <source>
        <dbReference type="ARBA" id="ARBA00012865"/>
    </source>
</evidence>
<comment type="similarity">
    <text evidence="2 6">Belongs to the class-A beta-lactamase family.</text>
</comment>
<dbReference type="GO" id="GO:0008800">
    <property type="term" value="F:beta-lactamase activity"/>
    <property type="evidence" value="ECO:0007669"/>
    <property type="project" value="UniProtKB-UniRule"/>
</dbReference>
<dbReference type="EC" id="3.5.2.6" evidence="3 6"/>
<organism evidence="10 11">
    <name type="scientific">Azospirillum oryzae</name>
    <dbReference type="NCBI Taxonomy" id="286727"/>
    <lineage>
        <taxon>Bacteria</taxon>
        <taxon>Pseudomonadati</taxon>
        <taxon>Pseudomonadota</taxon>
        <taxon>Alphaproteobacteria</taxon>
        <taxon>Rhodospirillales</taxon>
        <taxon>Azospirillaceae</taxon>
        <taxon>Azospirillum</taxon>
    </lineage>
</organism>
<dbReference type="PROSITE" id="PS51318">
    <property type="entry name" value="TAT"/>
    <property type="match status" value="1"/>
</dbReference>
<dbReference type="InterPro" id="IPR023650">
    <property type="entry name" value="Beta-lactam_class-A_AS"/>
</dbReference>
<sequence>MIGRRGFLAATGGVLLLSAGGAVAGAQAAESNKSKAGKASGSDALAAKMTELEARSGGRLGVAVLDSGNGTLHDWRGNERFPMCSTFKFLLAAAVLKTVDQGKDRLDRRIPVTKADLVPYAPFAETRLNGTPPTVAELCEAAVTLSDNVAANLLLPGIGNPVGLTAFMRGIGDKTTRLDRNEPTLNTAIPGDPRDTTTPAAMVRSMQRLMLGDVLRPDSRRQLIDWMVANKTGDKRLRAGLPAGWRVGDKTGTGTNGTANDIAIVWPEGRAPLLVASYLTQTAEGFKQQDSIHAEVARAVAALTV</sequence>
<dbReference type="InterPro" id="IPR006311">
    <property type="entry name" value="TAT_signal"/>
</dbReference>
<feature type="chain" id="PRO_5012349433" description="Beta-lactamase" evidence="8">
    <location>
        <begin position="25"/>
        <end position="305"/>
    </location>
</feature>
<accession>A0A1X7EGH9</accession>
<evidence type="ECO:0000256" key="1">
    <source>
        <dbReference type="ARBA" id="ARBA00001526"/>
    </source>
</evidence>
<dbReference type="EMBL" id="FXAK01000002">
    <property type="protein sequence ID" value="SMF33525.1"/>
    <property type="molecule type" value="Genomic_DNA"/>
</dbReference>
<evidence type="ECO:0000256" key="5">
    <source>
        <dbReference type="ARBA" id="ARBA00023251"/>
    </source>
</evidence>
<evidence type="ECO:0000256" key="2">
    <source>
        <dbReference type="ARBA" id="ARBA00009009"/>
    </source>
</evidence>
<reference evidence="10 11" key="1">
    <citation type="submission" date="2017-04" db="EMBL/GenBank/DDBJ databases">
        <authorList>
            <person name="Afonso C.L."/>
            <person name="Miller P.J."/>
            <person name="Scott M.A."/>
            <person name="Spackman E."/>
            <person name="Goraichik I."/>
            <person name="Dimitrov K.M."/>
            <person name="Suarez D.L."/>
            <person name="Swayne D.E."/>
        </authorList>
    </citation>
    <scope>NUCLEOTIDE SEQUENCE [LARGE SCALE GENOMIC DNA]</scope>
    <source>
        <strain evidence="10 11">A2P</strain>
    </source>
</reference>
<dbReference type="PROSITE" id="PS00146">
    <property type="entry name" value="BETA_LACTAMASE_A"/>
    <property type="match status" value="1"/>
</dbReference>
<gene>
    <name evidence="10" type="ORF">SAMN02982917_1648</name>
</gene>
<keyword evidence="8" id="KW-0732">Signal</keyword>
<evidence type="ECO:0000256" key="4">
    <source>
        <dbReference type="ARBA" id="ARBA00022801"/>
    </source>
</evidence>
<dbReference type="InterPro" id="IPR000871">
    <property type="entry name" value="Beta-lactam_class-A"/>
</dbReference>
<dbReference type="GO" id="GO:0046677">
    <property type="term" value="P:response to antibiotic"/>
    <property type="evidence" value="ECO:0007669"/>
    <property type="project" value="UniProtKB-UniRule"/>
</dbReference>
<proteinExistence type="inferred from homology"/>
<comment type="catalytic activity">
    <reaction evidence="1 6">
        <text>a beta-lactam + H2O = a substituted beta-amino acid</text>
        <dbReference type="Rhea" id="RHEA:20401"/>
        <dbReference type="ChEBI" id="CHEBI:15377"/>
        <dbReference type="ChEBI" id="CHEBI:35627"/>
        <dbReference type="ChEBI" id="CHEBI:140347"/>
        <dbReference type="EC" id="3.5.2.6"/>
    </reaction>
</comment>
<dbReference type="RefSeq" id="WP_085084699.1">
    <property type="nucleotide sequence ID" value="NZ_FXAK01000002.1"/>
</dbReference>
<evidence type="ECO:0000256" key="6">
    <source>
        <dbReference type="RuleBase" id="RU361140"/>
    </source>
</evidence>
<evidence type="ECO:0000313" key="11">
    <source>
        <dbReference type="Proteomes" id="UP000192936"/>
    </source>
</evidence>
<keyword evidence="4 6" id="KW-0378">Hydrolase</keyword>
<keyword evidence="5 6" id="KW-0046">Antibiotic resistance</keyword>
<dbReference type="OrthoDB" id="9784149at2"/>
<feature type="domain" description="Beta-lactamase class A catalytic" evidence="9">
    <location>
        <begin position="61"/>
        <end position="275"/>
    </location>
</feature>
<evidence type="ECO:0000256" key="8">
    <source>
        <dbReference type="SAM" id="SignalP"/>
    </source>
</evidence>
<dbReference type="PANTHER" id="PTHR35333:SF3">
    <property type="entry name" value="BETA-LACTAMASE-TYPE TRANSPEPTIDASE FOLD CONTAINING PROTEIN"/>
    <property type="match status" value="1"/>
</dbReference>
<evidence type="ECO:0000259" key="9">
    <source>
        <dbReference type="Pfam" id="PF13354"/>
    </source>
</evidence>
<evidence type="ECO:0000313" key="10">
    <source>
        <dbReference type="EMBL" id="SMF33525.1"/>
    </source>
</evidence>
<dbReference type="NCBIfam" id="NF033103">
    <property type="entry name" value="bla_class_A"/>
    <property type="match status" value="1"/>
</dbReference>
<name>A0A1X7EGH9_9PROT</name>
<dbReference type="Pfam" id="PF13354">
    <property type="entry name" value="Beta-lactamase2"/>
    <property type="match status" value="1"/>
</dbReference>
<dbReference type="Proteomes" id="UP000192936">
    <property type="component" value="Unassembled WGS sequence"/>
</dbReference>
<dbReference type="InterPro" id="IPR012338">
    <property type="entry name" value="Beta-lactam/transpept-like"/>
</dbReference>
<feature type="signal peptide" evidence="8">
    <location>
        <begin position="1"/>
        <end position="24"/>
    </location>
</feature>
<feature type="region of interest" description="Disordered" evidence="7">
    <location>
        <begin position="177"/>
        <end position="197"/>
    </location>
</feature>
<dbReference type="AlphaFoldDB" id="A0A1X7EGH9"/>
<dbReference type="PANTHER" id="PTHR35333">
    <property type="entry name" value="BETA-LACTAMASE"/>
    <property type="match status" value="1"/>
</dbReference>
<dbReference type="PRINTS" id="PR00118">
    <property type="entry name" value="BLACTAMASEA"/>
</dbReference>